<dbReference type="EMBL" id="NQIK02000010">
    <property type="protein sequence ID" value="KAF7564683.1"/>
    <property type="molecule type" value="Genomic_DNA"/>
</dbReference>
<comment type="caution">
    <text evidence="3">The sequence shown here is derived from an EMBL/GenBank/DDBJ whole genome shotgun (WGS) entry which is preliminary data.</text>
</comment>
<proteinExistence type="predicted"/>
<organism evidence="3 4">
    <name type="scientific">Pyrenophora tritici-repentis</name>
    <dbReference type="NCBI Taxonomy" id="45151"/>
    <lineage>
        <taxon>Eukaryota</taxon>
        <taxon>Fungi</taxon>
        <taxon>Dikarya</taxon>
        <taxon>Ascomycota</taxon>
        <taxon>Pezizomycotina</taxon>
        <taxon>Dothideomycetes</taxon>
        <taxon>Pleosporomycetidae</taxon>
        <taxon>Pleosporales</taxon>
        <taxon>Pleosporineae</taxon>
        <taxon>Pleosporaceae</taxon>
        <taxon>Pyrenophora</taxon>
    </lineage>
</organism>
<evidence type="ECO:0000256" key="1">
    <source>
        <dbReference type="PIRSR" id="PIRSR601952-1"/>
    </source>
</evidence>
<comment type="cofactor">
    <cofactor evidence="2">
        <name>Mg(2+)</name>
        <dbReference type="ChEBI" id="CHEBI:18420"/>
    </cofactor>
    <text evidence="2">Binds 1 Mg(2+) ion.</text>
</comment>
<dbReference type="AlphaFoldDB" id="A0A316ZQT9"/>
<dbReference type="InterPro" id="IPR017850">
    <property type="entry name" value="Alkaline_phosphatase_core_sf"/>
</dbReference>
<dbReference type="GeneID" id="6345533"/>
<sequence>MKCTCSSIGAAALLVGSVFAQTFRRLGACESLGCLFPPSQADFLAGQYFDIRLEVHQPMNGSEFIGLPLDENFTLTVSKKGEEVQNATEFFEVEEPKLEKWNFTWYEDLFARDAKTPSFVNVAAKAYRRVALYEPGEYTATLNYNNGSKTEATWFVRPLAEERKAKNIILFIGDGMTTAMITAARLIAHKQINGKYQSLMAMDKFPILGHQMTHSIDSFITDSANSAVWRHR</sequence>
<accession>A0A316ZQT9</accession>
<name>A0A316ZQT9_9PLEO</name>
<dbReference type="InterPro" id="IPR001952">
    <property type="entry name" value="Alkaline_phosphatase"/>
</dbReference>
<dbReference type="PANTHER" id="PTHR11596">
    <property type="entry name" value="ALKALINE PHOSPHATASE"/>
    <property type="match status" value="1"/>
</dbReference>
<protein>
    <submittedName>
        <fullName evidence="3">PhoA, Alkaline phosphatase</fullName>
    </submittedName>
</protein>
<dbReference type="Gene3D" id="3.40.720.10">
    <property type="entry name" value="Alkaline Phosphatase, subunit A"/>
    <property type="match status" value="1"/>
</dbReference>
<dbReference type="SUPFAM" id="SSF53649">
    <property type="entry name" value="Alkaline phosphatase-like"/>
    <property type="match status" value="1"/>
</dbReference>
<keyword evidence="2" id="KW-0460">Magnesium</keyword>
<gene>
    <name evidence="3" type="ORF">PtrM4_041170</name>
</gene>
<dbReference type="KEGG" id="ptrr:6345533"/>
<reference evidence="3" key="1">
    <citation type="journal article" date="2018" name="BMC Genomics">
        <title>Comparative genomics of the wheat fungal pathogen Pyrenophora tritici-repentis reveals chromosomal variations and genome plasticity.</title>
        <authorList>
            <person name="Moolhuijzen P."/>
            <person name="See P.T."/>
            <person name="Hane J.K."/>
            <person name="Shi G."/>
            <person name="Liu Z."/>
            <person name="Oliver R.P."/>
            <person name="Moffat C.S."/>
        </authorList>
    </citation>
    <scope>NUCLEOTIDE SEQUENCE [LARGE SCALE GENOMIC DNA]</scope>
    <source>
        <strain evidence="3">M4</strain>
    </source>
</reference>
<comment type="cofactor">
    <cofactor evidence="2">
        <name>Zn(2+)</name>
        <dbReference type="ChEBI" id="CHEBI:29105"/>
    </cofactor>
    <text evidence="2">Binds 2 Zn(2+) ions.</text>
</comment>
<keyword evidence="2" id="KW-0862">Zinc</keyword>
<evidence type="ECO:0000313" key="4">
    <source>
        <dbReference type="Proteomes" id="UP000245464"/>
    </source>
</evidence>
<dbReference type="Proteomes" id="UP000245464">
    <property type="component" value="Chromosome 10"/>
</dbReference>
<evidence type="ECO:0000313" key="3">
    <source>
        <dbReference type="EMBL" id="KAF7564683.1"/>
    </source>
</evidence>
<dbReference type="RefSeq" id="XP_001937593.2">
    <property type="nucleotide sequence ID" value="XM_001937558.2"/>
</dbReference>
<evidence type="ECO:0000256" key="2">
    <source>
        <dbReference type="PIRSR" id="PIRSR601952-2"/>
    </source>
</evidence>
<feature type="binding site" evidence="2">
    <location>
        <position position="174"/>
    </location>
    <ligand>
        <name>Zn(2+)</name>
        <dbReference type="ChEBI" id="CHEBI:29105"/>
        <label>2</label>
    </ligand>
</feature>
<dbReference type="GO" id="GO:0004035">
    <property type="term" value="F:alkaline phosphatase activity"/>
    <property type="evidence" value="ECO:0007669"/>
    <property type="project" value="TreeGrafter"/>
</dbReference>
<dbReference type="Pfam" id="PF00245">
    <property type="entry name" value="Alk_phosphatase"/>
    <property type="match status" value="1"/>
</dbReference>
<feature type="binding site" evidence="2">
    <location>
        <position position="174"/>
    </location>
    <ligand>
        <name>Mg(2+)</name>
        <dbReference type="ChEBI" id="CHEBI:18420"/>
    </ligand>
</feature>
<keyword evidence="2" id="KW-0479">Metal-binding</keyword>
<dbReference type="PANTHER" id="PTHR11596:SF72">
    <property type="entry name" value="ALKALINE PHOSPHATASE"/>
    <property type="match status" value="1"/>
</dbReference>
<feature type="active site" description="Phosphoserine intermediate" evidence="1">
    <location>
        <position position="223"/>
    </location>
</feature>
<dbReference type="GO" id="GO:0046872">
    <property type="term" value="F:metal ion binding"/>
    <property type="evidence" value="ECO:0007669"/>
    <property type="project" value="UniProtKB-KW"/>
</dbReference>